<evidence type="ECO:0000256" key="1">
    <source>
        <dbReference type="SAM" id="Phobius"/>
    </source>
</evidence>
<evidence type="ECO:0000313" key="2">
    <source>
        <dbReference type="EMBL" id="PKZ28740.1"/>
    </source>
</evidence>
<keyword evidence="1" id="KW-0812">Transmembrane</keyword>
<feature type="transmembrane region" description="Helical" evidence="1">
    <location>
        <begin position="14"/>
        <end position="34"/>
    </location>
</feature>
<feature type="transmembrane region" description="Helical" evidence="1">
    <location>
        <begin position="75"/>
        <end position="93"/>
    </location>
</feature>
<organism evidence="2 3">
    <name type="scientific">Campylobacter ureolyticus</name>
    <dbReference type="NCBI Taxonomy" id="827"/>
    <lineage>
        <taxon>Bacteria</taxon>
        <taxon>Pseudomonadati</taxon>
        <taxon>Campylobacterota</taxon>
        <taxon>Epsilonproteobacteria</taxon>
        <taxon>Campylobacterales</taxon>
        <taxon>Campylobacteraceae</taxon>
        <taxon>Campylobacter</taxon>
    </lineage>
</organism>
<gene>
    <name evidence="2" type="ORF">CYJ41_07625</name>
</gene>
<reference evidence="2 3" key="1">
    <citation type="submission" date="2017-12" db="EMBL/GenBank/DDBJ databases">
        <title>Phylogenetic diversity of female urinary microbiome.</title>
        <authorList>
            <person name="Thomas-White K."/>
            <person name="Wolfe A.J."/>
        </authorList>
    </citation>
    <scope>NUCLEOTIDE SEQUENCE [LARGE SCALE GENOMIC DNA]</scope>
    <source>
        <strain evidence="2 3">UMB0112</strain>
    </source>
</reference>
<keyword evidence="1" id="KW-1133">Transmembrane helix</keyword>
<dbReference type="Proteomes" id="UP000234639">
    <property type="component" value="Unassembled WGS sequence"/>
</dbReference>
<protein>
    <submittedName>
        <fullName evidence="2">Uncharacterized protein</fullName>
    </submittedName>
</protein>
<evidence type="ECO:0000313" key="3">
    <source>
        <dbReference type="Proteomes" id="UP000234639"/>
    </source>
</evidence>
<comment type="caution">
    <text evidence="2">The sequence shown here is derived from an EMBL/GenBank/DDBJ whole genome shotgun (WGS) entry which is preliminary data.</text>
</comment>
<dbReference type="RefSeq" id="WP_101637652.1">
    <property type="nucleotide sequence ID" value="NZ_JANQCS010000009.1"/>
</dbReference>
<feature type="transmembrane region" description="Helical" evidence="1">
    <location>
        <begin position="114"/>
        <end position="130"/>
    </location>
</feature>
<sequence>MIEFYDLSLALHSFFSKFFIVLSLIFLIFIFSNSQNGIKFHKRIRFFIPLYSFSLSALIFTGIIMLPVINFHISFKVFLMILASIIFPAFIGISFKALKKGYYTKSYENFKKKAKILVSIILTITLILEIL</sequence>
<dbReference type="AlphaFoldDB" id="A0A2I1N8N6"/>
<accession>A0A2I1N8N6</accession>
<dbReference type="EMBL" id="PKHU01000007">
    <property type="protein sequence ID" value="PKZ28740.1"/>
    <property type="molecule type" value="Genomic_DNA"/>
</dbReference>
<feature type="transmembrane region" description="Helical" evidence="1">
    <location>
        <begin position="46"/>
        <end position="69"/>
    </location>
</feature>
<proteinExistence type="predicted"/>
<keyword evidence="1" id="KW-0472">Membrane</keyword>
<name>A0A2I1N8N6_9BACT</name>